<keyword evidence="8" id="KW-0915">Sodium</keyword>
<name>A0A1S3HKC4_LINAN</name>
<dbReference type="InterPro" id="IPR000175">
    <property type="entry name" value="Na/ntran_symport"/>
</dbReference>
<dbReference type="FunCoup" id="A0A1S3HKC4">
    <property type="interactions" value="125"/>
</dbReference>
<dbReference type="PANTHER" id="PTHR11616">
    <property type="entry name" value="SODIUM/CHLORIDE DEPENDENT TRANSPORTER"/>
    <property type="match status" value="1"/>
</dbReference>
<keyword evidence="7" id="KW-0325">Glycoprotein</keyword>
<evidence type="ECO:0000256" key="9">
    <source>
        <dbReference type="PIRSR" id="PIRSR600175-2"/>
    </source>
</evidence>
<evidence type="ECO:0000256" key="11">
    <source>
        <dbReference type="SAM" id="MobiDB-lite"/>
    </source>
</evidence>
<keyword evidence="4 10" id="KW-0812">Transmembrane</keyword>
<evidence type="ECO:0000313" key="13">
    <source>
        <dbReference type="Proteomes" id="UP000085678"/>
    </source>
</evidence>
<dbReference type="GO" id="GO:0005886">
    <property type="term" value="C:plasma membrane"/>
    <property type="evidence" value="ECO:0007669"/>
    <property type="project" value="TreeGrafter"/>
</dbReference>
<sequence>MPDKKKTHLSQLDDEKSGVTLMNSGASLVHGKDDDSSVGTFSSSSSMSGDENTERGNWTGRMDFLLSCVGYAVGLGNIWRFPYLCYRNGGGAFLIPYITFLLLCGMPLFFLEVSYGQFASLSPTAVWKLSPLFKGIGWGMVIISGIVCIYYNIIITWTLYYLVMSLRSVLPWASCGNEWNDDRCALRAHNGNETLLNQTAANETVMTYNTTFSVNGTEVSAVLTSVVANASELPKQTPSEQYWQNHVLELTSGIDDLGDIRWQLLVSLIVAWILVFLCLFKGVKSSGRVVYVTATFPYLVLIILLVRGVTLPGALNGIKFYLIPDFAKLGTFKVWAEAAAQIFYSVGAAWGALITMSSYNKFNNNCFRDALIVPAINCGTSIFAGFVIFSIVGFMAHETGQDIKDVVTQGPGLVFVVYPEALAKLPISPLWAVLFFLMLFTIGLDSQFGMFETMTSAFLDEFPKLLRKRKMLFTAVMCVVEFLIGIPLVMQGGIYILQIMDWYCATFSLMILSFLECMVIAWIYGVDRFYKDIELMIGYKPPIVYKYAWCYVTPLVIVFILIASLAMHTPVTYGDVVYPEWAVGLGWVMASISMVPVPIVMIVKILREEGSFVERVKKLVRPAPEWGPAVLSHRKRYLLTLPPAERSRMVKDLSTCSSLSTGINDEESNSGSSDCDRDEKSAIEMDCLMHESEIKLNV</sequence>
<evidence type="ECO:0000256" key="10">
    <source>
        <dbReference type="RuleBase" id="RU003732"/>
    </source>
</evidence>
<keyword evidence="13" id="KW-1185">Reference proteome</keyword>
<keyword evidence="8" id="KW-0479">Metal-binding</keyword>
<feature type="binding site" evidence="8">
    <location>
        <position position="445"/>
    </location>
    <ligand>
        <name>Na(+)</name>
        <dbReference type="ChEBI" id="CHEBI:29101"/>
        <label>1</label>
    </ligand>
</feature>
<feature type="binding site" evidence="8">
    <location>
        <position position="377"/>
    </location>
    <ligand>
        <name>Na(+)</name>
        <dbReference type="ChEBI" id="CHEBI:29101"/>
        <label>1</label>
    </ligand>
</feature>
<dbReference type="SUPFAM" id="SSF161070">
    <property type="entry name" value="SNF-like"/>
    <property type="match status" value="1"/>
</dbReference>
<dbReference type="PROSITE" id="PS50267">
    <property type="entry name" value="NA_NEUROTRAN_SYMP_3"/>
    <property type="match status" value="1"/>
</dbReference>
<dbReference type="RefSeq" id="XP_013385449.1">
    <property type="nucleotide sequence ID" value="XM_013529995.1"/>
</dbReference>
<dbReference type="GO" id="GO:0005283">
    <property type="term" value="F:amino acid:sodium symporter activity"/>
    <property type="evidence" value="ECO:0007669"/>
    <property type="project" value="TreeGrafter"/>
</dbReference>
<dbReference type="Proteomes" id="UP000085678">
    <property type="component" value="Unplaced"/>
</dbReference>
<dbReference type="PRINTS" id="PR00176">
    <property type="entry name" value="NANEUSMPORT"/>
</dbReference>
<feature type="disulfide bond" evidence="9">
    <location>
        <begin position="175"/>
        <end position="184"/>
    </location>
</feature>
<feature type="binding site" evidence="8">
    <location>
        <position position="72"/>
    </location>
    <ligand>
        <name>Na(+)</name>
        <dbReference type="ChEBI" id="CHEBI:29101"/>
        <label>1</label>
    </ligand>
</feature>
<feature type="transmembrane region" description="Helical" evidence="12">
    <location>
        <begin position="587"/>
        <end position="606"/>
    </location>
</feature>
<feature type="transmembrane region" description="Helical" evidence="12">
    <location>
        <begin position="430"/>
        <end position="451"/>
    </location>
</feature>
<comment type="similarity">
    <text evidence="2 10">Belongs to the sodium:neurotransmitter symporter (SNF) (TC 2.A.22) family.</text>
</comment>
<feature type="transmembrane region" description="Helical" evidence="12">
    <location>
        <begin position="94"/>
        <end position="115"/>
    </location>
</feature>
<evidence type="ECO:0000256" key="8">
    <source>
        <dbReference type="PIRSR" id="PIRSR600175-1"/>
    </source>
</evidence>
<feature type="transmembrane region" description="Helical" evidence="12">
    <location>
        <begin position="472"/>
        <end position="496"/>
    </location>
</feature>
<dbReference type="KEGG" id="lak:106155231"/>
<feature type="transmembrane region" description="Helical" evidence="12">
    <location>
        <begin position="547"/>
        <end position="567"/>
    </location>
</feature>
<keyword evidence="6 12" id="KW-0472">Membrane</keyword>
<evidence type="ECO:0000256" key="3">
    <source>
        <dbReference type="ARBA" id="ARBA00022448"/>
    </source>
</evidence>
<keyword evidence="3 10" id="KW-0813">Transport</keyword>
<reference evidence="14" key="1">
    <citation type="submission" date="2025-08" db="UniProtKB">
        <authorList>
            <consortium name="RefSeq"/>
        </authorList>
    </citation>
    <scope>IDENTIFICATION</scope>
    <source>
        <tissue evidence="14">Gonads</tissue>
    </source>
</reference>
<dbReference type="OrthoDB" id="6581954at2759"/>
<feature type="binding site" evidence="8">
    <location>
        <position position="70"/>
    </location>
    <ligand>
        <name>Na(+)</name>
        <dbReference type="ChEBI" id="CHEBI:29101"/>
        <label>1</label>
    </ligand>
</feature>
<feature type="transmembrane region" description="Helical" evidence="12">
    <location>
        <begin position="64"/>
        <end position="82"/>
    </location>
</feature>
<feature type="transmembrane region" description="Helical" evidence="12">
    <location>
        <begin position="338"/>
        <end position="359"/>
    </location>
</feature>
<keyword evidence="9" id="KW-1015">Disulfide bond</keyword>
<dbReference type="InParanoid" id="A0A1S3HKC4"/>
<dbReference type="Pfam" id="PF00209">
    <property type="entry name" value="SNF"/>
    <property type="match status" value="1"/>
</dbReference>
<protein>
    <recommendedName>
        <fullName evidence="10">Transporter</fullName>
    </recommendedName>
</protein>
<dbReference type="GO" id="GO:0046872">
    <property type="term" value="F:metal ion binding"/>
    <property type="evidence" value="ECO:0007669"/>
    <property type="project" value="UniProtKB-KW"/>
</dbReference>
<evidence type="ECO:0000256" key="4">
    <source>
        <dbReference type="ARBA" id="ARBA00022692"/>
    </source>
</evidence>
<feature type="transmembrane region" description="Helical" evidence="12">
    <location>
        <begin position="136"/>
        <end position="163"/>
    </location>
</feature>
<dbReference type="GO" id="GO:0089718">
    <property type="term" value="P:amino acid import across plasma membrane"/>
    <property type="evidence" value="ECO:0007669"/>
    <property type="project" value="TreeGrafter"/>
</dbReference>
<keyword evidence="10" id="KW-0769">Symport</keyword>
<evidence type="ECO:0000256" key="1">
    <source>
        <dbReference type="ARBA" id="ARBA00004141"/>
    </source>
</evidence>
<feature type="binding site" evidence="8">
    <location>
        <position position="446"/>
    </location>
    <ligand>
        <name>Na(+)</name>
        <dbReference type="ChEBI" id="CHEBI:29101"/>
        <label>1</label>
    </ligand>
</feature>
<organism evidence="13 14">
    <name type="scientific">Lingula anatina</name>
    <name type="common">Brachiopod</name>
    <name type="synonym">Lingula unguis</name>
    <dbReference type="NCBI Taxonomy" id="7574"/>
    <lineage>
        <taxon>Eukaryota</taxon>
        <taxon>Metazoa</taxon>
        <taxon>Spiralia</taxon>
        <taxon>Lophotrochozoa</taxon>
        <taxon>Brachiopoda</taxon>
        <taxon>Linguliformea</taxon>
        <taxon>Lingulata</taxon>
        <taxon>Lingulida</taxon>
        <taxon>Linguloidea</taxon>
        <taxon>Lingulidae</taxon>
        <taxon>Lingula</taxon>
    </lineage>
</organism>
<feature type="transmembrane region" description="Helical" evidence="12">
    <location>
        <begin position="371"/>
        <end position="396"/>
    </location>
</feature>
<evidence type="ECO:0000256" key="6">
    <source>
        <dbReference type="ARBA" id="ARBA00023136"/>
    </source>
</evidence>
<evidence type="ECO:0000313" key="14">
    <source>
        <dbReference type="RefSeq" id="XP_013385449.1"/>
    </source>
</evidence>
<comment type="subcellular location">
    <subcellularLocation>
        <location evidence="1">Membrane</location>
        <topology evidence="1">Multi-pass membrane protein</topology>
    </subcellularLocation>
</comment>
<feature type="region of interest" description="Disordered" evidence="11">
    <location>
        <begin position="25"/>
        <end position="54"/>
    </location>
</feature>
<dbReference type="PROSITE" id="PS00610">
    <property type="entry name" value="NA_NEUROTRAN_SYMP_1"/>
    <property type="match status" value="1"/>
</dbReference>
<dbReference type="InterPro" id="IPR037272">
    <property type="entry name" value="SNS_sf"/>
</dbReference>
<feature type="binding site" evidence="8">
    <location>
        <position position="77"/>
    </location>
    <ligand>
        <name>Na(+)</name>
        <dbReference type="ChEBI" id="CHEBI:29101"/>
        <label>1</label>
    </ligand>
</feature>
<dbReference type="PANTHER" id="PTHR11616:SF321">
    <property type="entry name" value="SODIUM-DEPENDENT NUTRIENT AMINO ACID TRANSPORTER 1-RELATED"/>
    <property type="match status" value="1"/>
</dbReference>
<dbReference type="AlphaFoldDB" id="A0A1S3HKC4"/>
<evidence type="ECO:0000256" key="2">
    <source>
        <dbReference type="ARBA" id="ARBA00006459"/>
    </source>
</evidence>
<proteinExistence type="inferred from homology"/>
<keyword evidence="5 12" id="KW-1133">Transmembrane helix</keyword>
<dbReference type="GeneID" id="106155231"/>
<gene>
    <name evidence="14" type="primary">LOC106155231</name>
</gene>
<feature type="transmembrane region" description="Helical" evidence="12">
    <location>
        <begin position="289"/>
        <end position="309"/>
    </location>
</feature>
<evidence type="ECO:0000256" key="12">
    <source>
        <dbReference type="SAM" id="Phobius"/>
    </source>
</evidence>
<feature type="binding site" evidence="8">
    <location>
        <position position="73"/>
    </location>
    <ligand>
        <name>Na(+)</name>
        <dbReference type="ChEBI" id="CHEBI:29101"/>
        <label>1</label>
    </ligand>
</feature>
<feature type="transmembrane region" description="Helical" evidence="12">
    <location>
        <begin position="260"/>
        <end position="280"/>
    </location>
</feature>
<feature type="transmembrane region" description="Helical" evidence="12">
    <location>
        <begin position="502"/>
        <end position="526"/>
    </location>
</feature>
<feature type="binding site" evidence="8">
    <location>
        <position position="345"/>
    </location>
    <ligand>
        <name>Na(+)</name>
        <dbReference type="ChEBI" id="CHEBI:29101"/>
        <label>1</label>
    </ligand>
</feature>
<feature type="compositionally biased region" description="Low complexity" evidence="11">
    <location>
        <begin position="37"/>
        <end position="50"/>
    </location>
</feature>
<evidence type="ECO:0000256" key="5">
    <source>
        <dbReference type="ARBA" id="ARBA00022989"/>
    </source>
</evidence>
<accession>A0A1S3HKC4</accession>
<evidence type="ECO:0000256" key="7">
    <source>
        <dbReference type="ARBA" id="ARBA00023180"/>
    </source>
</evidence>